<dbReference type="EMBL" id="PUHP01000163">
    <property type="protein sequence ID" value="TQN72552.1"/>
    <property type="molecule type" value="Genomic_DNA"/>
</dbReference>
<accession>A0A5Q4BZM5</accession>
<sequence length="672" mass="75599">MSSQASLPLGMHLRSPVTHNFLTNEQWKPGEKYQEGRTARDFAFIDSGSGRSKSSLLFASIFRTFYEHPDWSQLHAFFAKRYGRSQMLVDREARKLGAPDGSIRQPAKKVTTNFRTDPGSVGLPSDLAPQLAAAGRAVRAGMLGPDPQTAAIGPAISLALGAGGYMDLVYAGEPPGKYPTRHLIGSELYGWQGDSFRPVAGATSVAGKGGRGRCWAEWAALWSIVAEWVYEHDATSLEHLFLHVHSYKYSLSSEERASVPVGAKVPRKFLATDAIDAADAVRDVFKQLAESPNKFHGIEWDYLELNVEEEVREKFYDRFGRRDPDAKKNVEGLTRPVGLNRWSRLSYDEISPVALKQCPESFNGLDWESWMLSIEGGDVVVVNTPFQALWAVILLSQLPVNIKIADADDKFRRHREPDTVCLSAPASTLPGPHGPPLITNMNDEMDTRIWLVSEIRENYDSGGRRPQPAITSAGFWGFLMVLDICVLWELLHELQTLPVVEKRSAMIRSLECTAHVLPRLIRMLLGPSFAEEPHAPGVLRYPEHPRTRFERVKVYPDVCCVFPPATQKDNVRTTVLWNSFKLKWAWGSDLCHRLEQKLEFGKTERCWDTTNKAANMICLSRQLQRSWARDPRQMFIHEDERAVASRPIEDGHVIEIAADGEDQLPDRDLLQF</sequence>
<feature type="non-terminal residue" evidence="1">
    <location>
        <position position="672"/>
    </location>
</feature>
<comment type="caution">
    <text evidence="1">The sequence shown here is derived from an EMBL/GenBank/DDBJ whole genome shotgun (WGS) entry which is preliminary data.</text>
</comment>
<gene>
    <name evidence="1" type="ORF">CSHISOI_02920</name>
</gene>
<proteinExistence type="predicted"/>
<name>A0A5Q4BZM5_9PEZI</name>
<organism evidence="1 2">
    <name type="scientific">Colletotrichum shisoi</name>
    <dbReference type="NCBI Taxonomy" id="2078593"/>
    <lineage>
        <taxon>Eukaryota</taxon>
        <taxon>Fungi</taxon>
        <taxon>Dikarya</taxon>
        <taxon>Ascomycota</taxon>
        <taxon>Pezizomycotina</taxon>
        <taxon>Sordariomycetes</taxon>
        <taxon>Hypocreomycetidae</taxon>
        <taxon>Glomerellales</taxon>
        <taxon>Glomerellaceae</taxon>
        <taxon>Colletotrichum</taxon>
        <taxon>Colletotrichum destructivum species complex</taxon>
    </lineage>
</organism>
<dbReference type="AlphaFoldDB" id="A0A5Q4BZM5"/>
<evidence type="ECO:0000313" key="2">
    <source>
        <dbReference type="Proteomes" id="UP000326340"/>
    </source>
</evidence>
<reference evidence="1 2" key="1">
    <citation type="journal article" date="2019" name="Sci. Rep.">
        <title>Colletotrichum shisoi sp. nov., an anthracnose pathogen of Perilla frutescens in Japan: molecular phylogenetic, morphological and genomic evidence.</title>
        <authorList>
            <person name="Gan P."/>
            <person name="Tsushima A."/>
            <person name="Hiroyama R."/>
            <person name="Narusaka M."/>
            <person name="Takano Y."/>
            <person name="Narusaka Y."/>
            <person name="Kawaradani M."/>
            <person name="Damm U."/>
            <person name="Shirasu K."/>
        </authorList>
    </citation>
    <scope>NUCLEOTIDE SEQUENCE [LARGE SCALE GENOMIC DNA]</scope>
    <source>
        <strain evidence="1 2">PG-2018a</strain>
    </source>
</reference>
<keyword evidence="2" id="KW-1185">Reference proteome</keyword>
<evidence type="ECO:0000313" key="1">
    <source>
        <dbReference type="EMBL" id="TQN72552.1"/>
    </source>
</evidence>
<dbReference type="OrthoDB" id="5149166at2759"/>
<protein>
    <submittedName>
        <fullName evidence="1">Uncharacterized protein</fullName>
    </submittedName>
</protein>
<dbReference type="Proteomes" id="UP000326340">
    <property type="component" value="Unassembled WGS sequence"/>
</dbReference>